<evidence type="ECO:0000256" key="1">
    <source>
        <dbReference type="SAM" id="MobiDB-lite"/>
    </source>
</evidence>
<dbReference type="OrthoDB" id="383226at2759"/>
<evidence type="ECO:0000313" key="4">
    <source>
        <dbReference type="Proteomes" id="UP000092716"/>
    </source>
</evidence>
<accession>A0A1B1E6F2</accession>
<gene>
    <name evidence="3" type="ORF">PCOAH_00047750</name>
</gene>
<evidence type="ECO:0000256" key="2">
    <source>
        <dbReference type="SAM" id="Phobius"/>
    </source>
</evidence>
<keyword evidence="2" id="KW-1133">Transmembrane helix</keyword>
<dbReference type="InterPro" id="IPR008780">
    <property type="entry name" value="Plasmodium_Vir"/>
</dbReference>
<proteinExistence type="predicted"/>
<dbReference type="AlphaFoldDB" id="A0A1B1E6F2"/>
<feature type="transmembrane region" description="Helical" evidence="2">
    <location>
        <begin position="280"/>
        <end position="302"/>
    </location>
</feature>
<dbReference type="VEuPathDB" id="PlasmoDB:PCOAH_00047750"/>
<dbReference type="Proteomes" id="UP000092716">
    <property type="component" value="Chromosome 13"/>
</dbReference>
<reference evidence="4" key="1">
    <citation type="submission" date="2016-06" db="EMBL/GenBank/DDBJ databases">
        <title>First high quality genome sequence of Plasmodium coatneyi using continuous long reads from single molecule, real-time sequencing.</title>
        <authorList>
            <person name="Chien J.-T."/>
            <person name="Pakala S.B."/>
            <person name="Geraldo J.A."/>
            <person name="Lapp S.A."/>
            <person name="Barnwell J.W."/>
            <person name="Kissinger J.C."/>
            <person name="Galinski M.R."/>
            <person name="Humphrey J.C."/>
        </authorList>
    </citation>
    <scope>NUCLEOTIDE SEQUENCE [LARGE SCALE GENOMIC DNA]</scope>
    <source>
        <strain evidence="4">Hackeri</strain>
    </source>
</reference>
<feature type="region of interest" description="Disordered" evidence="1">
    <location>
        <begin position="241"/>
        <end position="275"/>
    </location>
</feature>
<organism evidence="3 4">
    <name type="scientific">Plasmodium coatneyi</name>
    <dbReference type="NCBI Taxonomy" id="208452"/>
    <lineage>
        <taxon>Eukaryota</taxon>
        <taxon>Sar</taxon>
        <taxon>Alveolata</taxon>
        <taxon>Apicomplexa</taxon>
        <taxon>Aconoidasida</taxon>
        <taxon>Haemosporida</taxon>
        <taxon>Plasmodiidae</taxon>
        <taxon>Plasmodium</taxon>
    </lineage>
</organism>
<dbReference type="KEGG" id="pcot:PCOAH_00047750"/>
<name>A0A1B1E6F2_9APIC</name>
<dbReference type="EMBL" id="CP016251">
    <property type="protein sequence ID" value="ANQ10614.1"/>
    <property type="molecule type" value="Genomic_DNA"/>
</dbReference>
<keyword evidence="2" id="KW-0472">Membrane</keyword>
<dbReference type="Pfam" id="PF05795">
    <property type="entry name" value="Plasmodium_Vir"/>
    <property type="match status" value="1"/>
</dbReference>
<keyword evidence="4" id="KW-1185">Reference proteome</keyword>
<protein>
    <submittedName>
        <fullName evidence="3">KIR protein</fullName>
    </submittedName>
</protein>
<evidence type="ECO:0000313" key="3">
    <source>
        <dbReference type="EMBL" id="ANQ10614.1"/>
    </source>
</evidence>
<sequence>MVKDLQCKVENLPSRKIYAAFEQKNGDKQTCEHRSSWTQGIENILKDKLKNEWVTANESYATKIARAWCLVSSILSKRESLCSTICDFFYYWLGGILSENLSGWRISFATLMNEIYAQLQTLPGNSPCATIKTAPTTSTTFFKNRKIIFDYLYDCNTIRSPPQPGGKQCAGAYSTYKQEAEQKYGMVRAGCSHGTGSNDPCCKKLKEMEGESGTPIPQNLSQLTCTEVNMPQQLLACIEQQHQDRSAGSEPPQKPEIQVHSKPEGSATTSPIGGGGSGSAVIPGVSSILGIVGLPVTAFFLYKV</sequence>
<keyword evidence="2" id="KW-0812">Transmembrane</keyword>
<dbReference type="GeneID" id="30911506"/>
<dbReference type="RefSeq" id="XP_019917309.1">
    <property type="nucleotide sequence ID" value="XM_020061558.1"/>
</dbReference>